<dbReference type="AlphaFoldDB" id="A0A1Q9DA28"/>
<keyword evidence="3" id="KW-1185">Reference proteome</keyword>
<evidence type="ECO:0000256" key="1">
    <source>
        <dbReference type="SAM" id="MobiDB-lite"/>
    </source>
</evidence>
<protein>
    <submittedName>
        <fullName evidence="2">Uncharacterized protein</fullName>
    </submittedName>
</protein>
<organism evidence="2 3">
    <name type="scientific">Symbiodinium microadriaticum</name>
    <name type="common">Dinoflagellate</name>
    <name type="synonym">Zooxanthella microadriatica</name>
    <dbReference type="NCBI Taxonomy" id="2951"/>
    <lineage>
        <taxon>Eukaryota</taxon>
        <taxon>Sar</taxon>
        <taxon>Alveolata</taxon>
        <taxon>Dinophyceae</taxon>
        <taxon>Suessiales</taxon>
        <taxon>Symbiodiniaceae</taxon>
        <taxon>Symbiodinium</taxon>
    </lineage>
</organism>
<evidence type="ECO:0000313" key="2">
    <source>
        <dbReference type="EMBL" id="OLP92063.1"/>
    </source>
</evidence>
<feature type="region of interest" description="Disordered" evidence="1">
    <location>
        <begin position="160"/>
        <end position="196"/>
    </location>
</feature>
<gene>
    <name evidence="2" type="ORF">AK812_SmicGene26188</name>
</gene>
<name>A0A1Q9DA28_SYMMI</name>
<reference evidence="2 3" key="1">
    <citation type="submission" date="2016-02" db="EMBL/GenBank/DDBJ databases">
        <title>Genome analysis of coral dinoflagellate symbionts highlights evolutionary adaptations to a symbiotic lifestyle.</title>
        <authorList>
            <person name="Aranda M."/>
            <person name="Li Y."/>
            <person name="Liew Y.J."/>
            <person name="Baumgarten S."/>
            <person name="Simakov O."/>
            <person name="Wilson M."/>
            <person name="Piel J."/>
            <person name="Ashoor H."/>
            <person name="Bougouffa S."/>
            <person name="Bajic V.B."/>
            <person name="Ryu T."/>
            <person name="Ravasi T."/>
            <person name="Bayer T."/>
            <person name="Micklem G."/>
            <person name="Kim H."/>
            <person name="Bhak J."/>
            <person name="Lajeunesse T.C."/>
            <person name="Voolstra C.R."/>
        </authorList>
    </citation>
    <scope>NUCLEOTIDE SEQUENCE [LARGE SCALE GENOMIC DNA]</scope>
    <source>
        <strain evidence="2 3">CCMP2467</strain>
    </source>
</reference>
<dbReference type="OrthoDB" id="467720at2759"/>
<accession>A0A1Q9DA28</accession>
<evidence type="ECO:0000313" key="3">
    <source>
        <dbReference type="Proteomes" id="UP000186817"/>
    </source>
</evidence>
<dbReference type="Proteomes" id="UP000186817">
    <property type="component" value="Unassembled WGS sequence"/>
</dbReference>
<sequence length="283" mass="30671">MAPRFKEAVNFAGALLGVDVREVRALEEFVPLIAGGFDTVPLDPSLGALWMREILKEGCPLDLGDFDWDSIATHSCKATVLSWMAKSAAPENLQAIAGYHMRGANKSALEYSRDTLAPVLHYLEGLFLAIREGAFAPDATRAGRWMGSARSLEAALRNLSGQPEEGPEPLDGQPAEPQVREDPMSEPESAAPSLGSGLEAEEAVVSSFALSEDLVVEPGVRVSLKCFRHRHSRVVHVAKGDNPPDEGELTQLRCGRFANRNYELLDETPAVLFQKCSSCWGGL</sequence>
<proteinExistence type="predicted"/>
<comment type="caution">
    <text evidence="2">The sequence shown here is derived from an EMBL/GenBank/DDBJ whole genome shotgun (WGS) entry which is preliminary data.</text>
</comment>
<dbReference type="EMBL" id="LSRX01000636">
    <property type="protein sequence ID" value="OLP92063.1"/>
    <property type="molecule type" value="Genomic_DNA"/>
</dbReference>